<evidence type="ECO:0000313" key="2">
    <source>
        <dbReference type="EMBL" id="GES32973.1"/>
    </source>
</evidence>
<name>A0A5J4LFL6_9ACTN</name>
<dbReference type="InterPro" id="IPR036388">
    <property type="entry name" value="WH-like_DNA-bd_sf"/>
</dbReference>
<dbReference type="InterPro" id="IPR000792">
    <property type="entry name" value="Tscrpt_reg_LuxR_C"/>
</dbReference>
<dbReference type="InterPro" id="IPR016032">
    <property type="entry name" value="Sig_transdc_resp-reg_C-effctor"/>
</dbReference>
<dbReference type="EMBL" id="BLAG01000016">
    <property type="protein sequence ID" value="GES32973.1"/>
    <property type="molecule type" value="Genomic_DNA"/>
</dbReference>
<dbReference type="Gene3D" id="1.10.10.10">
    <property type="entry name" value="Winged helix-like DNA-binding domain superfamily/Winged helix DNA-binding domain"/>
    <property type="match status" value="1"/>
</dbReference>
<sequence>MGANAEYGRLVEISPNAGACMDDSICEVEGEPPSPCTARELIDISTRLKEEAERVQKIAATLPAESSTRSNAHSERLIYVEDVREISRSIQASVRSVSGEVLTAQPDGPRPRDVLNESMDVMREHLERGVSMRTLYHHSARFDAATKDYVRIVIGYGAQVRTLPEFFERIIIVDRATAFIPANAERTAAVKVEEPAVVSFLVDVFERAWSLAKPYPFSPSFAAQAASEVIPSIRETIKSLLVDGRTDKEISRRLAISQRALQSHISQMKKDFGAENRFQLGYILGREAK</sequence>
<dbReference type="InterPro" id="IPR051797">
    <property type="entry name" value="TrmB-like"/>
</dbReference>
<dbReference type="Proteomes" id="UP000325598">
    <property type="component" value="Unassembled WGS sequence"/>
</dbReference>
<feature type="domain" description="HTH luxR-type" evidence="1">
    <location>
        <begin position="239"/>
        <end position="280"/>
    </location>
</feature>
<dbReference type="PANTHER" id="PTHR34293">
    <property type="entry name" value="HTH-TYPE TRANSCRIPTIONAL REGULATOR TRMBL2"/>
    <property type="match status" value="1"/>
</dbReference>
<dbReference type="GO" id="GO:0006355">
    <property type="term" value="P:regulation of DNA-templated transcription"/>
    <property type="evidence" value="ECO:0007669"/>
    <property type="project" value="InterPro"/>
</dbReference>
<reference evidence="2 3" key="1">
    <citation type="submission" date="2019-10" db="EMBL/GenBank/DDBJ databases">
        <title>Whole genome shotgun sequence of Streptomyces angustmyceticus NBRC 3934.</title>
        <authorList>
            <person name="Hosoyama A."/>
            <person name="Ichikawa N."/>
            <person name="Kimura A."/>
            <person name="Kitahashi Y."/>
            <person name="Komaki H."/>
            <person name="Uohara A."/>
        </authorList>
    </citation>
    <scope>NUCLEOTIDE SEQUENCE [LARGE SCALE GENOMIC DNA]</scope>
    <source>
        <strain evidence="2 3">NBRC 3934</strain>
    </source>
</reference>
<proteinExistence type="predicted"/>
<accession>A0A5J4LFL6</accession>
<evidence type="ECO:0000313" key="3">
    <source>
        <dbReference type="Proteomes" id="UP000325598"/>
    </source>
</evidence>
<gene>
    <name evidence="2" type="ORF">San01_54610</name>
</gene>
<dbReference type="PANTHER" id="PTHR34293:SF1">
    <property type="entry name" value="HTH-TYPE TRANSCRIPTIONAL REGULATOR TRMBL2"/>
    <property type="match status" value="1"/>
</dbReference>
<dbReference type="AlphaFoldDB" id="A0A5J4LFL6"/>
<organism evidence="2 3">
    <name type="scientific">Streptomyces angustmyceticus</name>
    <dbReference type="NCBI Taxonomy" id="285578"/>
    <lineage>
        <taxon>Bacteria</taxon>
        <taxon>Bacillati</taxon>
        <taxon>Actinomycetota</taxon>
        <taxon>Actinomycetes</taxon>
        <taxon>Kitasatosporales</taxon>
        <taxon>Streptomycetaceae</taxon>
        <taxon>Streptomyces</taxon>
    </lineage>
</organism>
<dbReference type="GO" id="GO:0003677">
    <property type="term" value="F:DNA binding"/>
    <property type="evidence" value="ECO:0007669"/>
    <property type="project" value="InterPro"/>
</dbReference>
<comment type="caution">
    <text evidence="2">The sequence shown here is derived from an EMBL/GenBank/DDBJ whole genome shotgun (WGS) entry which is preliminary data.</text>
</comment>
<dbReference type="SUPFAM" id="SSF46894">
    <property type="entry name" value="C-terminal effector domain of the bipartite response regulators"/>
    <property type="match status" value="1"/>
</dbReference>
<protein>
    <recommendedName>
        <fullName evidence="1">HTH luxR-type domain-containing protein</fullName>
    </recommendedName>
</protein>
<dbReference type="Pfam" id="PF00196">
    <property type="entry name" value="GerE"/>
    <property type="match status" value="1"/>
</dbReference>
<evidence type="ECO:0000259" key="1">
    <source>
        <dbReference type="Pfam" id="PF00196"/>
    </source>
</evidence>
<keyword evidence="3" id="KW-1185">Reference proteome</keyword>